<gene>
    <name evidence="3" type="ORF">BU24DRAFT_414991</name>
</gene>
<evidence type="ECO:0000256" key="2">
    <source>
        <dbReference type="SAM" id="SignalP"/>
    </source>
</evidence>
<dbReference type="GeneID" id="54283659"/>
<name>A0A6A5X9Z9_9PLEO</name>
<keyword evidence="2" id="KW-0732">Signal</keyword>
<evidence type="ECO:0000313" key="3">
    <source>
        <dbReference type="EMBL" id="KAF2009686.1"/>
    </source>
</evidence>
<evidence type="ECO:0000256" key="1">
    <source>
        <dbReference type="SAM" id="MobiDB-lite"/>
    </source>
</evidence>
<feature type="region of interest" description="Disordered" evidence="1">
    <location>
        <begin position="32"/>
        <end position="107"/>
    </location>
</feature>
<keyword evidence="4" id="KW-1185">Reference proteome</keyword>
<reference evidence="3" key="1">
    <citation type="journal article" date="2020" name="Stud. Mycol.">
        <title>101 Dothideomycetes genomes: a test case for predicting lifestyles and emergence of pathogens.</title>
        <authorList>
            <person name="Haridas S."/>
            <person name="Albert R."/>
            <person name="Binder M."/>
            <person name="Bloem J."/>
            <person name="Labutti K."/>
            <person name="Salamov A."/>
            <person name="Andreopoulos B."/>
            <person name="Baker S."/>
            <person name="Barry K."/>
            <person name="Bills G."/>
            <person name="Bluhm B."/>
            <person name="Cannon C."/>
            <person name="Castanera R."/>
            <person name="Culley D."/>
            <person name="Daum C."/>
            <person name="Ezra D."/>
            <person name="Gonzalez J."/>
            <person name="Henrissat B."/>
            <person name="Kuo A."/>
            <person name="Liang C."/>
            <person name="Lipzen A."/>
            <person name="Lutzoni F."/>
            <person name="Magnuson J."/>
            <person name="Mondo S."/>
            <person name="Nolan M."/>
            <person name="Ohm R."/>
            <person name="Pangilinan J."/>
            <person name="Park H.-J."/>
            <person name="Ramirez L."/>
            <person name="Alfaro M."/>
            <person name="Sun H."/>
            <person name="Tritt A."/>
            <person name="Yoshinaga Y."/>
            <person name="Zwiers L.-H."/>
            <person name="Turgeon B."/>
            <person name="Goodwin S."/>
            <person name="Spatafora J."/>
            <person name="Crous P."/>
            <person name="Grigoriev I."/>
        </authorList>
    </citation>
    <scope>NUCLEOTIDE SEQUENCE</scope>
    <source>
        <strain evidence="3">CBS 175.79</strain>
    </source>
</reference>
<feature type="signal peptide" evidence="2">
    <location>
        <begin position="1"/>
        <end position="18"/>
    </location>
</feature>
<protein>
    <submittedName>
        <fullName evidence="3">Uncharacterized protein</fullName>
    </submittedName>
</protein>
<evidence type="ECO:0000313" key="4">
    <source>
        <dbReference type="Proteomes" id="UP000799778"/>
    </source>
</evidence>
<dbReference type="EMBL" id="ML978078">
    <property type="protein sequence ID" value="KAF2009686.1"/>
    <property type="molecule type" value="Genomic_DNA"/>
</dbReference>
<organism evidence="3 4">
    <name type="scientific">Aaosphaeria arxii CBS 175.79</name>
    <dbReference type="NCBI Taxonomy" id="1450172"/>
    <lineage>
        <taxon>Eukaryota</taxon>
        <taxon>Fungi</taxon>
        <taxon>Dikarya</taxon>
        <taxon>Ascomycota</taxon>
        <taxon>Pezizomycotina</taxon>
        <taxon>Dothideomycetes</taxon>
        <taxon>Pleosporomycetidae</taxon>
        <taxon>Pleosporales</taxon>
        <taxon>Pleosporales incertae sedis</taxon>
        <taxon>Aaosphaeria</taxon>
    </lineage>
</organism>
<accession>A0A6A5X9Z9</accession>
<proteinExistence type="predicted"/>
<dbReference type="Proteomes" id="UP000799778">
    <property type="component" value="Unassembled WGS sequence"/>
</dbReference>
<feature type="compositionally biased region" description="Low complexity" evidence="1">
    <location>
        <begin position="79"/>
        <end position="91"/>
    </location>
</feature>
<dbReference type="AlphaFoldDB" id="A0A6A5X9Z9"/>
<feature type="chain" id="PRO_5025584313" evidence="2">
    <location>
        <begin position="19"/>
        <end position="165"/>
    </location>
</feature>
<dbReference type="RefSeq" id="XP_033378025.1">
    <property type="nucleotide sequence ID" value="XM_033526262.1"/>
</dbReference>
<sequence>MQLFQAVQLALLASTTFGMAIDTSVIRDTPDEVESAPVLASRGPGDSIPPPPLYGAPPRADSPFFPPGASIPKQTEALPRPQRQPSRYPQKPQAPRPAPEAEDKPVPLKCPDRFTVPLIDGPMTCGAVFHCVNRRFAYKSIELAQDYQDTMLDPCKRACDCEKSP</sequence>